<dbReference type="AlphaFoldDB" id="A0A8H7T2J6"/>
<proteinExistence type="predicted"/>
<keyword evidence="3" id="KW-1185">Reference proteome</keyword>
<feature type="compositionally biased region" description="Polar residues" evidence="1">
    <location>
        <begin position="77"/>
        <end position="87"/>
    </location>
</feature>
<dbReference type="Proteomes" id="UP000664132">
    <property type="component" value="Unassembled WGS sequence"/>
</dbReference>
<evidence type="ECO:0000313" key="2">
    <source>
        <dbReference type="EMBL" id="KAG4411152.1"/>
    </source>
</evidence>
<organism evidence="2 3">
    <name type="scientific">Cadophora malorum</name>
    <dbReference type="NCBI Taxonomy" id="108018"/>
    <lineage>
        <taxon>Eukaryota</taxon>
        <taxon>Fungi</taxon>
        <taxon>Dikarya</taxon>
        <taxon>Ascomycota</taxon>
        <taxon>Pezizomycotina</taxon>
        <taxon>Leotiomycetes</taxon>
        <taxon>Helotiales</taxon>
        <taxon>Ploettnerulaceae</taxon>
        <taxon>Cadophora</taxon>
    </lineage>
</organism>
<gene>
    <name evidence="2" type="ORF">IFR04_015708</name>
</gene>
<accession>A0A8H7T2J6</accession>
<protein>
    <submittedName>
        <fullName evidence="2">Uncharacterized protein</fullName>
    </submittedName>
</protein>
<dbReference type="EMBL" id="JAFJYH010000513">
    <property type="protein sequence ID" value="KAG4411152.1"/>
    <property type="molecule type" value="Genomic_DNA"/>
</dbReference>
<feature type="compositionally biased region" description="Polar residues" evidence="1">
    <location>
        <begin position="52"/>
        <end position="69"/>
    </location>
</feature>
<sequence length="87" mass="8625">EEGVLGGVREVVGSEVGVAAAVGGEEGETGEAKEKEKGIDVSEVKAALPSVLEQSAGAQSATPTMGAETQKSEENQAEASSIPTVPS</sequence>
<comment type="caution">
    <text evidence="2">The sequence shown here is derived from an EMBL/GenBank/DDBJ whole genome shotgun (WGS) entry which is preliminary data.</text>
</comment>
<feature type="region of interest" description="Disordered" evidence="1">
    <location>
        <begin position="51"/>
        <end position="87"/>
    </location>
</feature>
<evidence type="ECO:0000313" key="3">
    <source>
        <dbReference type="Proteomes" id="UP000664132"/>
    </source>
</evidence>
<evidence type="ECO:0000256" key="1">
    <source>
        <dbReference type="SAM" id="MobiDB-lite"/>
    </source>
</evidence>
<feature type="non-terminal residue" evidence="2">
    <location>
        <position position="1"/>
    </location>
</feature>
<name>A0A8H7T2J6_9HELO</name>
<reference evidence="2" key="1">
    <citation type="submission" date="2021-02" db="EMBL/GenBank/DDBJ databases">
        <title>Genome sequence Cadophora malorum strain M34.</title>
        <authorList>
            <person name="Stefanovic E."/>
            <person name="Vu D."/>
            <person name="Scully C."/>
            <person name="Dijksterhuis J."/>
            <person name="Roader J."/>
            <person name="Houbraken J."/>
        </authorList>
    </citation>
    <scope>NUCLEOTIDE SEQUENCE</scope>
    <source>
        <strain evidence="2">M34</strain>
    </source>
</reference>